<reference evidence="11 12" key="1">
    <citation type="submission" date="2018-09" db="EMBL/GenBank/DDBJ databases">
        <title>Paenibacillus aracenensis nov. sp. isolated from a cave in southern Spain.</title>
        <authorList>
            <person name="Jurado V."/>
            <person name="Gutierrez-Patricio S."/>
            <person name="Gonzalez-Pimentel J.L."/>
            <person name="Miller A.Z."/>
            <person name="Laiz L."/>
            <person name="Saiz-Jimenez C."/>
        </authorList>
    </citation>
    <scope>NUCLEOTIDE SEQUENCE [LARGE SCALE GENOMIC DNA]</scope>
    <source>
        <strain evidence="11 12">JCM 19203</strain>
    </source>
</reference>
<evidence type="ECO:0000313" key="12">
    <source>
        <dbReference type="Proteomes" id="UP000267798"/>
    </source>
</evidence>
<evidence type="ECO:0000256" key="5">
    <source>
        <dbReference type="ARBA" id="ARBA00022592"/>
    </source>
</evidence>
<evidence type="ECO:0000256" key="9">
    <source>
        <dbReference type="SAM" id="Phobius"/>
    </source>
</evidence>
<dbReference type="PANTHER" id="PTHR30570">
    <property type="entry name" value="PERIPLASMIC PHOSPHATE BINDING COMPONENT OF PHOSPHATE ABC TRANSPORTER"/>
    <property type="match status" value="1"/>
</dbReference>
<dbReference type="GO" id="GO:0006817">
    <property type="term" value="P:phosphate ion transport"/>
    <property type="evidence" value="ECO:0007669"/>
    <property type="project" value="UniProtKB-KW"/>
</dbReference>
<dbReference type="OrthoDB" id="9790048at2"/>
<keyword evidence="7" id="KW-0564">Palmitate</keyword>
<keyword evidence="12" id="KW-1185">Reference proteome</keyword>
<name>A0A3A6PG01_9BACL</name>
<keyword evidence="6" id="KW-0732">Signal</keyword>
<evidence type="ECO:0000313" key="11">
    <source>
        <dbReference type="EMBL" id="RJX37828.1"/>
    </source>
</evidence>
<dbReference type="GO" id="GO:0005886">
    <property type="term" value="C:plasma membrane"/>
    <property type="evidence" value="ECO:0007669"/>
    <property type="project" value="UniProtKB-SubCell"/>
</dbReference>
<gene>
    <name evidence="11" type="ORF">D3P09_22190</name>
</gene>
<dbReference type="InterPro" id="IPR024370">
    <property type="entry name" value="PBP_domain"/>
</dbReference>
<sequence length="337" mass="36892">MLVLGLGQWLRRKVYWSCMAGVLLIIAAVIFGYEMNRLYHDSIPQVAESEVDLAAYEPFVRGSKAVVLNETPTLRIEDELPIMDGATALYPLYSAFAMAVYPEKEYDHLRSEVRSTKTSQAYDSLISGEADLIFAAEPSERQRGDALAAGVQLKLTPIGQEAFVFFTHADNPVSGITMEQIQDIYAGDLTNWEELGGKPAPIKAFQRPEGSGSQSALQRIMKGRSLAAAPRDDVPAGMGGMIQRTADYRNYPNALGFTFLYYATEMVGNGDIKLLSIDGVYPSRETIANGAYPLSSPFYAITAGTSNPHVESLINWIRSEQGQKLVAETGYTPLAVP</sequence>
<evidence type="ECO:0000256" key="6">
    <source>
        <dbReference type="ARBA" id="ARBA00022729"/>
    </source>
</evidence>
<comment type="subunit">
    <text evidence="4">The complex is composed of two ATP-binding proteins (PstB), two transmembrane proteins (PstC and PstA) and a solute-binding protein (PstS).</text>
</comment>
<feature type="domain" description="PBP" evidence="10">
    <location>
        <begin position="84"/>
        <end position="320"/>
    </location>
</feature>
<accession>A0A3A6PG01</accession>
<comment type="subcellular location">
    <subcellularLocation>
        <location evidence="2">Cell membrane</location>
        <topology evidence="2">Lipid-anchor</topology>
    </subcellularLocation>
</comment>
<dbReference type="Gene3D" id="3.40.190.10">
    <property type="entry name" value="Periplasmic binding protein-like II"/>
    <property type="match status" value="2"/>
</dbReference>
<feature type="transmembrane region" description="Helical" evidence="9">
    <location>
        <begin position="14"/>
        <end position="33"/>
    </location>
</feature>
<evidence type="ECO:0000256" key="1">
    <source>
        <dbReference type="ARBA" id="ARBA00002841"/>
    </source>
</evidence>
<protein>
    <submittedName>
        <fullName evidence="11">PstS family phosphate ABC transporter substrate-binding protein</fullName>
    </submittedName>
</protein>
<dbReference type="Pfam" id="PF12849">
    <property type="entry name" value="PBP_like_2"/>
    <property type="match status" value="1"/>
</dbReference>
<comment type="caution">
    <text evidence="11">The sequence shown here is derived from an EMBL/GenBank/DDBJ whole genome shotgun (WGS) entry which is preliminary data.</text>
</comment>
<keyword evidence="9" id="KW-0472">Membrane</keyword>
<keyword evidence="8" id="KW-0449">Lipoprotein</keyword>
<dbReference type="InterPro" id="IPR050811">
    <property type="entry name" value="Phosphate_ABC_transporter"/>
</dbReference>
<keyword evidence="5" id="KW-0592">Phosphate transport</keyword>
<evidence type="ECO:0000256" key="2">
    <source>
        <dbReference type="ARBA" id="ARBA00004193"/>
    </source>
</evidence>
<proteinExistence type="inferred from homology"/>
<dbReference type="CDD" id="cd13566">
    <property type="entry name" value="PBP2_phosphate"/>
    <property type="match status" value="1"/>
</dbReference>
<organism evidence="11 12">
    <name type="scientific">Paenibacillus pinisoli</name>
    <dbReference type="NCBI Taxonomy" id="1276110"/>
    <lineage>
        <taxon>Bacteria</taxon>
        <taxon>Bacillati</taxon>
        <taxon>Bacillota</taxon>
        <taxon>Bacilli</taxon>
        <taxon>Bacillales</taxon>
        <taxon>Paenibacillaceae</taxon>
        <taxon>Paenibacillus</taxon>
    </lineage>
</organism>
<evidence type="ECO:0000256" key="8">
    <source>
        <dbReference type="ARBA" id="ARBA00023288"/>
    </source>
</evidence>
<dbReference type="SUPFAM" id="SSF53850">
    <property type="entry name" value="Periplasmic binding protein-like II"/>
    <property type="match status" value="1"/>
</dbReference>
<keyword evidence="9" id="KW-0812">Transmembrane</keyword>
<evidence type="ECO:0000256" key="4">
    <source>
        <dbReference type="ARBA" id="ARBA00011529"/>
    </source>
</evidence>
<evidence type="ECO:0000259" key="10">
    <source>
        <dbReference type="Pfam" id="PF12849"/>
    </source>
</evidence>
<keyword evidence="5" id="KW-0813">Transport</keyword>
<evidence type="ECO:0000256" key="3">
    <source>
        <dbReference type="ARBA" id="ARBA00008725"/>
    </source>
</evidence>
<dbReference type="EMBL" id="QXQB01000005">
    <property type="protein sequence ID" value="RJX37828.1"/>
    <property type="molecule type" value="Genomic_DNA"/>
</dbReference>
<dbReference type="AlphaFoldDB" id="A0A3A6PG01"/>
<comment type="function">
    <text evidence="1">Part of the ABC transporter complex PstSACB involved in phosphate import.</text>
</comment>
<comment type="similarity">
    <text evidence="3">Belongs to the PstS family.</text>
</comment>
<dbReference type="Proteomes" id="UP000267798">
    <property type="component" value="Unassembled WGS sequence"/>
</dbReference>
<dbReference type="PANTHER" id="PTHR30570:SF1">
    <property type="entry name" value="PHOSPHATE-BINDING PROTEIN PSTS"/>
    <property type="match status" value="1"/>
</dbReference>
<evidence type="ECO:0000256" key="7">
    <source>
        <dbReference type="ARBA" id="ARBA00023139"/>
    </source>
</evidence>
<keyword evidence="9" id="KW-1133">Transmembrane helix</keyword>